<evidence type="ECO:0000256" key="1">
    <source>
        <dbReference type="SAM" id="MobiDB-lite"/>
    </source>
</evidence>
<protein>
    <recommendedName>
        <fullName evidence="4">Cro/Cl family transcriptional regulator</fullName>
    </recommendedName>
</protein>
<organism evidence="2 3">
    <name type="scientific">Nitrosococcus wardiae</name>
    <dbReference type="NCBI Taxonomy" id="1814290"/>
    <lineage>
        <taxon>Bacteria</taxon>
        <taxon>Pseudomonadati</taxon>
        <taxon>Pseudomonadota</taxon>
        <taxon>Gammaproteobacteria</taxon>
        <taxon>Chromatiales</taxon>
        <taxon>Chromatiaceae</taxon>
        <taxon>Nitrosococcus</taxon>
    </lineage>
</organism>
<proteinExistence type="predicted"/>
<name>A0A4P7C0A7_9GAMM</name>
<dbReference type="SUPFAM" id="SSF47413">
    <property type="entry name" value="lambda repressor-like DNA-binding domains"/>
    <property type="match status" value="1"/>
</dbReference>
<dbReference type="Gene3D" id="1.10.260.40">
    <property type="entry name" value="lambda repressor-like DNA-binding domains"/>
    <property type="match status" value="1"/>
</dbReference>
<dbReference type="Pfam" id="PF14549">
    <property type="entry name" value="P22_Cro"/>
    <property type="match status" value="1"/>
</dbReference>
<dbReference type="AlphaFoldDB" id="A0A4P7C0A7"/>
<dbReference type="InterPro" id="IPR010982">
    <property type="entry name" value="Lambda_DNA-bd_dom_sf"/>
</dbReference>
<evidence type="ECO:0000313" key="2">
    <source>
        <dbReference type="EMBL" id="QBQ54940.1"/>
    </source>
</evidence>
<dbReference type="EMBL" id="CP038033">
    <property type="protein sequence ID" value="QBQ54940.1"/>
    <property type="molecule type" value="Genomic_DNA"/>
</dbReference>
<dbReference type="GO" id="GO:0003677">
    <property type="term" value="F:DNA binding"/>
    <property type="evidence" value="ECO:0007669"/>
    <property type="project" value="InterPro"/>
</dbReference>
<dbReference type="OrthoDB" id="6693632at2"/>
<sequence length="72" mass="7993">MTKSEAIKMFGSVGELAAALKITRHAIYQWPEKIKEPRASQIKLIALQRANPGLFSGSENKTYQHPKEDPAA</sequence>
<dbReference type="KEGG" id="nwr:E3U44_10745"/>
<keyword evidence="3" id="KW-1185">Reference proteome</keyword>
<dbReference type="Proteomes" id="UP000294325">
    <property type="component" value="Chromosome"/>
</dbReference>
<reference evidence="2 3" key="1">
    <citation type="submission" date="2019-03" db="EMBL/GenBank/DDBJ databases">
        <title>The genome sequence of Nitrosococcus wardiae strain D1FHST reveals the archetypal metabolic capacity of ammonia-oxidizing Gammaproteobacteria.</title>
        <authorList>
            <person name="Wang L."/>
            <person name="Lim C.K."/>
            <person name="Hanson T.E."/>
            <person name="Dang H."/>
            <person name="Klotz M.G."/>
        </authorList>
    </citation>
    <scope>NUCLEOTIDE SEQUENCE [LARGE SCALE GENOMIC DNA]</scope>
    <source>
        <strain evidence="2 3">D1FHS</strain>
    </source>
</reference>
<evidence type="ECO:0000313" key="3">
    <source>
        <dbReference type="Proteomes" id="UP000294325"/>
    </source>
</evidence>
<accession>A0A4P7C0A7</accession>
<dbReference type="RefSeq" id="WP_134358165.1">
    <property type="nucleotide sequence ID" value="NZ_CP038033.1"/>
</dbReference>
<gene>
    <name evidence="2" type="ORF">E3U44_10745</name>
</gene>
<evidence type="ECO:0008006" key="4">
    <source>
        <dbReference type="Google" id="ProtNLM"/>
    </source>
</evidence>
<feature type="region of interest" description="Disordered" evidence="1">
    <location>
        <begin position="53"/>
        <end position="72"/>
    </location>
</feature>